<organism evidence="2">
    <name type="scientific">Athelia psychrophila</name>
    <dbReference type="NCBI Taxonomy" id="1759441"/>
    <lineage>
        <taxon>Eukaryota</taxon>
        <taxon>Fungi</taxon>
        <taxon>Dikarya</taxon>
        <taxon>Basidiomycota</taxon>
        <taxon>Agaricomycotina</taxon>
        <taxon>Agaricomycetes</taxon>
        <taxon>Agaricomycetidae</taxon>
        <taxon>Atheliales</taxon>
        <taxon>Atheliaceae</taxon>
        <taxon>Athelia</taxon>
    </lineage>
</organism>
<evidence type="ECO:0000313" key="2">
    <source>
        <dbReference type="EMBL" id="KZP21005.1"/>
    </source>
</evidence>
<dbReference type="InterPro" id="IPR021109">
    <property type="entry name" value="Peptidase_aspartic_dom_sf"/>
</dbReference>
<dbReference type="OrthoDB" id="3068303at2759"/>
<proteinExistence type="predicted"/>
<gene>
    <name evidence="2" type="ORF">FIBSPDRAFT_741276</name>
</gene>
<evidence type="ECO:0000256" key="1">
    <source>
        <dbReference type="SAM" id="MobiDB-lite"/>
    </source>
</evidence>
<feature type="non-terminal residue" evidence="2">
    <location>
        <position position="1"/>
    </location>
</feature>
<name>A0A166JLX0_9AGAM</name>
<dbReference type="STRING" id="436010.A0A166JLX0"/>
<protein>
    <recommendedName>
        <fullName evidence="3">CCHC-type domain-containing protein</fullName>
    </recommendedName>
</protein>
<accession>A0A166JLX0</accession>
<dbReference type="CDD" id="cd00303">
    <property type="entry name" value="retropepsin_like"/>
    <property type="match status" value="1"/>
</dbReference>
<dbReference type="EMBL" id="KV417550">
    <property type="protein sequence ID" value="KZP21005.1"/>
    <property type="molecule type" value="Genomic_DNA"/>
</dbReference>
<dbReference type="AlphaFoldDB" id="A0A166JLX0"/>
<evidence type="ECO:0008006" key="3">
    <source>
        <dbReference type="Google" id="ProtNLM"/>
    </source>
</evidence>
<feature type="compositionally biased region" description="Basic and acidic residues" evidence="1">
    <location>
        <begin position="92"/>
        <end position="106"/>
    </location>
</feature>
<feature type="region of interest" description="Disordered" evidence="1">
    <location>
        <begin position="88"/>
        <end position="153"/>
    </location>
</feature>
<reference evidence="2" key="1">
    <citation type="journal article" date="2016" name="Mol. Biol. Evol.">
        <title>Comparative Genomics of Early-Diverging Mushroom-Forming Fungi Provides Insights into the Origins of Lignocellulose Decay Capabilities.</title>
        <authorList>
            <person name="Nagy L.G."/>
            <person name="Riley R."/>
            <person name="Tritt A."/>
            <person name="Adam C."/>
            <person name="Daum C."/>
            <person name="Floudas D."/>
            <person name="Sun H."/>
            <person name="Yadav J.S."/>
            <person name="Pangilinan J."/>
            <person name="Larsson K.H."/>
            <person name="Matsuura K."/>
            <person name="Barry K."/>
            <person name="Labutti K."/>
            <person name="Kuo R."/>
            <person name="Ohm R.A."/>
            <person name="Bhattacharya S.S."/>
            <person name="Shirouzu T."/>
            <person name="Yoshinaga Y."/>
            <person name="Martin F.M."/>
            <person name="Grigoriev I.V."/>
            <person name="Hibbett D.S."/>
        </authorList>
    </citation>
    <scope>NUCLEOTIDE SEQUENCE [LARGE SCALE GENOMIC DNA]</scope>
    <source>
        <strain evidence="2">CBS 109695</strain>
    </source>
</reference>
<sequence length="407" mass="45692">GRLPAWPCRACGSANHWDRECPMWDRFQLKIKSVKWVEKEDPANDGHLYTQVYQAYLTQIDESMYGEREDQQSTPEMSAEKTVFMSVSSPDRVVEEPPPVDRRSSVEEVEDEDCLAQKCKPKAESSTDTNSKPPPAPPDCIKIPKRKKTAPGRAAIGTSVLSIRGRVNRMQEREIDLRLDSGADISLISHDFLSSLKVKPAIRQGMKMKLWQLTSKNESLAGYITLPLFVEAEDGTILESKFEAYVIPGMSVDILLGEDYQLCHEISVRRSVESGTRVEFGLLPHSVRAVPVTRTKDFEKMTKRVKFSEERNTIRAATDLKIAPNSVATLKVEGYFSEDSGKDWLVEKSLLANDDDLFFAVPNVLFSSSNPMVPVMNPMDKPRYVRKGEAIGTIVDPAEFLDTPSSE</sequence>
<dbReference type="Gene3D" id="2.40.70.10">
    <property type="entry name" value="Acid Proteases"/>
    <property type="match status" value="1"/>
</dbReference>